<dbReference type="VEuPathDB" id="FungiDB:HpaG805064"/>
<dbReference type="AlphaFoldDB" id="M4BFJ5"/>
<organism evidence="1 2">
    <name type="scientific">Hyaloperonospora arabidopsidis (strain Emoy2)</name>
    <name type="common">Downy mildew agent</name>
    <name type="synonym">Peronospora arabidopsidis</name>
    <dbReference type="NCBI Taxonomy" id="559515"/>
    <lineage>
        <taxon>Eukaryota</taxon>
        <taxon>Sar</taxon>
        <taxon>Stramenopiles</taxon>
        <taxon>Oomycota</taxon>
        <taxon>Peronosporomycetes</taxon>
        <taxon>Peronosporales</taxon>
        <taxon>Peronosporaceae</taxon>
        <taxon>Hyaloperonospora</taxon>
    </lineage>
</organism>
<sequence length="54" mass="6440">MSVLSLSSARRFRITQCEFCHKFYSWTQVELCHLKRIVAQPQLRSTVSRKVVRK</sequence>
<dbReference type="EMBL" id="JH598203">
    <property type="status" value="NOT_ANNOTATED_CDS"/>
    <property type="molecule type" value="Genomic_DNA"/>
</dbReference>
<evidence type="ECO:0000313" key="1">
    <source>
        <dbReference type="EnsemblProtists" id="HpaP805064"/>
    </source>
</evidence>
<reference evidence="2" key="1">
    <citation type="journal article" date="2010" name="Science">
        <title>Signatures of adaptation to obligate biotrophy in the Hyaloperonospora arabidopsidis genome.</title>
        <authorList>
            <person name="Baxter L."/>
            <person name="Tripathy S."/>
            <person name="Ishaque N."/>
            <person name="Boot N."/>
            <person name="Cabral A."/>
            <person name="Kemen E."/>
            <person name="Thines M."/>
            <person name="Ah-Fong A."/>
            <person name="Anderson R."/>
            <person name="Badejoko W."/>
            <person name="Bittner-Eddy P."/>
            <person name="Boore J.L."/>
            <person name="Chibucos M.C."/>
            <person name="Coates M."/>
            <person name="Dehal P."/>
            <person name="Delehaunty K."/>
            <person name="Dong S."/>
            <person name="Downton P."/>
            <person name="Dumas B."/>
            <person name="Fabro G."/>
            <person name="Fronick C."/>
            <person name="Fuerstenberg S.I."/>
            <person name="Fulton L."/>
            <person name="Gaulin E."/>
            <person name="Govers F."/>
            <person name="Hughes L."/>
            <person name="Humphray S."/>
            <person name="Jiang R.H."/>
            <person name="Judelson H."/>
            <person name="Kamoun S."/>
            <person name="Kyung K."/>
            <person name="Meijer H."/>
            <person name="Minx P."/>
            <person name="Morris P."/>
            <person name="Nelson J."/>
            <person name="Phuntumart V."/>
            <person name="Qutob D."/>
            <person name="Rehmany A."/>
            <person name="Rougon-Cardoso A."/>
            <person name="Ryden P."/>
            <person name="Torto-Alalibo T."/>
            <person name="Studholme D."/>
            <person name="Wang Y."/>
            <person name="Win J."/>
            <person name="Wood J."/>
            <person name="Clifton S.W."/>
            <person name="Rogers J."/>
            <person name="Van den Ackerveken G."/>
            <person name="Jones J.D."/>
            <person name="McDowell J.M."/>
            <person name="Beynon J."/>
            <person name="Tyler B.M."/>
        </authorList>
    </citation>
    <scope>NUCLEOTIDE SEQUENCE [LARGE SCALE GENOMIC DNA]</scope>
    <source>
        <strain evidence="2">Emoy2</strain>
    </source>
</reference>
<dbReference type="EnsemblProtists" id="HpaT805064">
    <property type="protein sequence ID" value="HpaP805064"/>
    <property type="gene ID" value="HpaG805064"/>
</dbReference>
<protein>
    <submittedName>
        <fullName evidence="1">Uncharacterized protein</fullName>
    </submittedName>
</protein>
<dbReference type="HOGENOM" id="CLU_3054450_0_0_1"/>
<evidence type="ECO:0000313" key="2">
    <source>
        <dbReference type="Proteomes" id="UP000011713"/>
    </source>
</evidence>
<keyword evidence="2" id="KW-1185">Reference proteome</keyword>
<dbReference type="InParanoid" id="M4BFJ5"/>
<accession>M4BFJ5</accession>
<dbReference type="Proteomes" id="UP000011713">
    <property type="component" value="Unassembled WGS sequence"/>
</dbReference>
<reference evidence="1" key="2">
    <citation type="submission" date="2015-06" db="UniProtKB">
        <authorList>
            <consortium name="EnsemblProtists"/>
        </authorList>
    </citation>
    <scope>IDENTIFICATION</scope>
    <source>
        <strain evidence="1">Emoy2</strain>
    </source>
</reference>
<proteinExistence type="predicted"/>
<name>M4BFJ5_HYAAE</name>